<gene>
    <name evidence="1" type="ORF">TM448B02294_0024</name>
</gene>
<protein>
    <submittedName>
        <fullName evidence="1">Uncharacterized protein</fullName>
    </submittedName>
</protein>
<dbReference type="EMBL" id="MT144899">
    <property type="protein sequence ID" value="QJI01131.1"/>
    <property type="molecule type" value="Genomic_DNA"/>
</dbReference>
<accession>A0A6M3XT38</accession>
<organism evidence="1">
    <name type="scientific">viral metagenome</name>
    <dbReference type="NCBI Taxonomy" id="1070528"/>
    <lineage>
        <taxon>unclassified sequences</taxon>
        <taxon>metagenomes</taxon>
        <taxon>organismal metagenomes</taxon>
    </lineage>
</organism>
<proteinExistence type="predicted"/>
<reference evidence="1" key="1">
    <citation type="submission" date="2020-03" db="EMBL/GenBank/DDBJ databases">
        <title>The deep terrestrial virosphere.</title>
        <authorList>
            <person name="Holmfeldt K."/>
            <person name="Nilsson E."/>
            <person name="Simone D."/>
            <person name="Lopez-Fernandez M."/>
            <person name="Wu X."/>
            <person name="de Brujin I."/>
            <person name="Lundin D."/>
            <person name="Andersson A."/>
            <person name="Bertilsson S."/>
            <person name="Dopson M."/>
        </authorList>
    </citation>
    <scope>NUCLEOTIDE SEQUENCE</scope>
    <source>
        <strain evidence="1">TM448B02294</strain>
    </source>
</reference>
<name>A0A6M3XT38_9ZZZZ</name>
<sequence length="102" mass="12292">MNYNTAIQFINELQKHLSLINGRITLMYHPFNKDYWLIDILKDNKRIFSSQLVYKKYLMFIYTNGDYEIMYKTKIFSDKTVLKMYKYVRAAFILHVMLSGGI</sequence>
<evidence type="ECO:0000313" key="1">
    <source>
        <dbReference type="EMBL" id="QJI01131.1"/>
    </source>
</evidence>
<dbReference type="AlphaFoldDB" id="A0A6M3XT38"/>